<keyword evidence="4" id="KW-1185">Reference proteome</keyword>
<dbReference type="PRINTS" id="PR01438">
    <property type="entry name" value="UNVRSLSTRESS"/>
</dbReference>
<feature type="domain" description="UspA" evidence="2">
    <location>
        <begin position="19"/>
        <end position="138"/>
    </location>
</feature>
<feature type="domain" description="UspA" evidence="2">
    <location>
        <begin position="151"/>
        <end position="274"/>
    </location>
</feature>
<dbReference type="SUPFAM" id="SSF52402">
    <property type="entry name" value="Adenine nucleotide alpha hydrolases-like"/>
    <property type="match status" value="2"/>
</dbReference>
<dbReference type="CDD" id="cd00293">
    <property type="entry name" value="USP-like"/>
    <property type="match status" value="2"/>
</dbReference>
<evidence type="ECO:0000313" key="3">
    <source>
        <dbReference type="EMBL" id="MBB5491596.1"/>
    </source>
</evidence>
<name>A0A840WJ63_9ACTN</name>
<dbReference type="PANTHER" id="PTHR46268:SF15">
    <property type="entry name" value="UNIVERSAL STRESS PROTEIN HP_0031"/>
    <property type="match status" value="1"/>
</dbReference>
<sequence>MLRGFQWRGHGTAAQPSTIRQLLVPLDGSQEAARAIEPALRIARSLQIPVELMTVHDPVHGKWAQDIDETAAGLSYEHVEVAVVGAGWAGDVIVNAVAEHPGTVVCMATHNRDRFSRLVAGSVTEHVLRYAEAPVVMVGPRYLPGEAEGLFERAVVCCDGGHRDEVTLAAAESWARQLKLELELVHVLGGGADDGTAARIPDEAVRLEENGLAARATVTTGADPAERLIELFAQRPGSLAVLASHARVGLPRIVLGSVSSKVLEASPVPLLLTRVP</sequence>
<comment type="caution">
    <text evidence="3">The sequence shown here is derived from an EMBL/GenBank/DDBJ whole genome shotgun (WGS) entry which is preliminary data.</text>
</comment>
<dbReference type="AlphaFoldDB" id="A0A840WJ63"/>
<proteinExistence type="inferred from homology"/>
<comment type="similarity">
    <text evidence="1">Belongs to the universal stress protein A family.</text>
</comment>
<dbReference type="Gene3D" id="3.40.50.620">
    <property type="entry name" value="HUPs"/>
    <property type="match status" value="2"/>
</dbReference>
<dbReference type="EMBL" id="JACHDO010000001">
    <property type="protein sequence ID" value="MBB5491596.1"/>
    <property type="molecule type" value="Genomic_DNA"/>
</dbReference>
<dbReference type="Proteomes" id="UP000579647">
    <property type="component" value="Unassembled WGS sequence"/>
</dbReference>
<reference evidence="3 4" key="1">
    <citation type="submission" date="2020-08" db="EMBL/GenBank/DDBJ databases">
        <title>Sequencing the genomes of 1000 actinobacteria strains.</title>
        <authorList>
            <person name="Klenk H.-P."/>
        </authorList>
    </citation>
    <scope>NUCLEOTIDE SEQUENCE [LARGE SCALE GENOMIC DNA]</scope>
    <source>
        <strain evidence="3 4">DSM 44598</strain>
    </source>
</reference>
<dbReference type="InterPro" id="IPR014729">
    <property type="entry name" value="Rossmann-like_a/b/a_fold"/>
</dbReference>
<dbReference type="Pfam" id="PF00582">
    <property type="entry name" value="Usp"/>
    <property type="match status" value="2"/>
</dbReference>
<accession>A0A840WJ63</accession>
<dbReference type="InterPro" id="IPR006016">
    <property type="entry name" value="UspA"/>
</dbReference>
<dbReference type="RefSeq" id="WP_184365253.1">
    <property type="nucleotide sequence ID" value="NZ_BAAAKM010000068.1"/>
</dbReference>
<evidence type="ECO:0000256" key="1">
    <source>
        <dbReference type="ARBA" id="ARBA00008791"/>
    </source>
</evidence>
<dbReference type="PANTHER" id="PTHR46268">
    <property type="entry name" value="STRESS RESPONSE PROTEIN NHAX"/>
    <property type="match status" value="1"/>
</dbReference>
<gene>
    <name evidence="3" type="ORF">HNR07_002733</name>
</gene>
<organism evidence="3 4">
    <name type="scientific">Nocardiopsis metallicus</name>
    <dbReference type="NCBI Taxonomy" id="179819"/>
    <lineage>
        <taxon>Bacteria</taxon>
        <taxon>Bacillati</taxon>
        <taxon>Actinomycetota</taxon>
        <taxon>Actinomycetes</taxon>
        <taxon>Streptosporangiales</taxon>
        <taxon>Nocardiopsidaceae</taxon>
        <taxon>Nocardiopsis</taxon>
    </lineage>
</organism>
<evidence type="ECO:0000313" key="4">
    <source>
        <dbReference type="Proteomes" id="UP000579647"/>
    </source>
</evidence>
<dbReference type="InterPro" id="IPR006015">
    <property type="entry name" value="Universal_stress_UspA"/>
</dbReference>
<evidence type="ECO:0000259" key="2">
    <source>
        <dbReference type="Pfam" id="PF00582"/>
    </source>
</evidence>
<protein>
    <submittedName>
        <fullName evidence="3">Nucleotide-binding universal stress UspA family protein</fullName>
    </submittedName>
</protein>